<organism evidence="1 2">
    <name type="scientific">Panagrolaimus sp. PS1159</name>
    <dbReference type="NCBI Taxonomy" id="55785"/>
    <lineage>
        <taxon>Eukaryota</taxon>
        <taxon>Metazoa</taxon>
        <taxon>Ecdysozoa</taxon>
        <taxon>Nematoda</taxon>
        <taxon>Chromadorea</taxon>
        <taxon>Rhabditida</taxon>
        <taxon>Tylenchina</taxon>
        <taxon>Panagrolaimomorpha</taxon>
        <taxon>Panagrolaimoidea</taxon>
        <taxon>Panagrolaimidae</taxon>
        <taxon>Panagrolaimus</taxon>
    </lineage>
</organism>
<sequence length="788" mass="87760">MRLSTEEAAASEEHRSTPDEAQIHKYGHRMIMRMKTVISPRGRNLNLKSALFKAIVCRCRSMQFETGKIMLIHASTTPAGQGNSICMSNTSVKGSETTSGSFMTRHTCDMRFSYVSENFNFLLRHESRSLMGTSFYDLIHPADLDQISDSMKELFRKGHCRTPYYRLIGANSSVAWVQTEATTVNHTTRGQRGQYILCVHSLVGMQSDLDSWTTAGTVCSDVLAAAQPACQFVKAEIDDVAEYLGRQPQFIDCYDFTPLIDSEAGININEYRPMRDLTNPQQQQPPAAVPITTTSTMNNNPPRRKDSYNEVLEWLFRDQPGSPPPNSANLCSTDHYPGINNERQCYNGFGDQPPQQQCKPSQPTPTRGRSIESRRSDGLVRMGGGSRAAAPTTPTSQHHRFFTRGNSSARSASIDPTSQRSPSLSTQQQHPQQQQQQQQQQRPRNYSIATIAMDDANRFANRTSMSTSITRNFNANSNSVTNLSNERGSNGRRTGTPAASQGFLYTGNTEQHYNNGKQQPPRPQSKSNTFSSLTAGFAEFGVQSSPEEIYNGTTTPSSGGRLVNNSIRSNSTTSPFIQSQNAYSNIISTIPTSDSYTVSNVGQFNPSESRCDTNSTLQSTLLASGSKRNAFGQSPTSAAVNVNQLPTAEAPQQISREFFEEFRQENPHLFPSEQEQQSLFDIDMCNPYQQCSSDPFESLAPFVPEEDMLELNSEPFPLDINFPELDLSGYTFEPSFGKHIQPPNQFASKMQSCNKNYMLDSQQQDSYNHPIPTKRARVDVDPFLPLSY</sequence>
<proteinExistence type="predicted"/>
<dbReference type="WBParaSite" id="PS1159_v2.g23979.t1">
    <property type="protein sequence ID" value="PS1159_v2.g23979.t1"/>
    <property type="gene ID" value="PS1159_v2.g23979"/>
</dbReference>
<accession>A0AC35G531</accession>
<dbReference type="Proteomes" id="UP000887580">
    <property type="component" value="Unplaced"/>
</dbReference>
<reference evidence="2" key="1">
    <citation type="submission" date="2022-11" db="UniProtKB">
        <authorList>
            <consortium name="WormBaseParasite"/>
        </authorList>
    </citation>
    <scope>IDENTIFICATION</scope>
</reference>
<evidence type="ECO:0000313" key="1">
    <source>
        <dbReference type="Proteomes" id="UP000887580"/>
    </source>
</evidence>
<evidence type="ECO:0000313" key="2">
    <source>
        <dbReference type="WBParaSite" id="PS1159_v2.g23979.t1"/>
    </source>
</evidence>
<name>A0AC35G531_9BILA</name>
<protein>
    <submittedName>
        <fullName evidence="2">PAS domain-containing protein</fullName>
    </submittedName>
</protein>